<name>A0A2T2Z4Y6_9NOCA</name>
<dbReference type="Gene3D" id="1.20.1260.20">
    <property type="entry name" value="PPE superfamily"/>
    <property type="match status" value="1"/>
</dbReference>
<dbReference type="Proteomes" id="UP000241647">
    <property type="component" value="Unassembled WGS sequence"/>
</dbReference>
<dbReference type="EMBL" id="PYHS01000006">
    <property type="protein sequence ID" value="PSR62800.1"/>
    <property type="molecule type" value="Genomic_DNA"/>
</dbReference>
<protein>
    <recommendedName>
        <fullName evidence="4">PPE family domain-containing protein</fullName>
    </recommendedName>
</protein>
<feature type="region of interest" description="Disordered" evidence="1">
    <location>
        <begin position="223"/>
        <end position="452"/>
    </location>
</feature>
<comment type="caution">
    <text evidence="2">The sequence shown here is derived from an EMBL/GenBank/DDBJ whole genome shotgun (WGS) entry which is preliminary data.</text>
</comment>
<feature type="compositionally biased region" description="Basic and acidic residues" evidence="1">
    <location>
        <begin position="438"/>
        <end position="452"/>
    </location>
</feature>
<feature type="compositionally biased region" description="Gly residues" evidence="1">
    <location>
        <begin position="386"/>
        <end position="396"/>
    </location>
</feature>
<feature type="compositionally biased region" description="Low complexity" evidence="1">
    <location>
        <begin position="276"/>
        <end position="303"/>
    </location>
</feature>
<evidence type="ECO:0008006" key="4">
    <source>
        <dbReference type="Google" id="ProtNLM"/>
    </source>
</evidence>
<evidence type="ECO:0000256" key="1">
    <source>
        <dbReference type="SAM" id="MobiDB-lite"/>
    </source>
</evidence>
<reference evidence="2 3" key="1">
    <citation type="submission" date="2018-02" db="EMBL/GenBank/DDBJ databases">
        <title>8 Nocardia nova and 1 Nocardia cyriacigeorgica strain used for evolution to TMP-SMX.</title>
        <authorList>
            <person name="Mehta H."/>
            <person name="Weng J."/>
            <person name="Shamoo Y."/>
        </authorList>
    </citation>
    <scope>NUCLEOTIDE SEQUENCE [LARGE SCALE GENOMIC DNA]</scope>
    <source>
        <strain evidence="2 3">ATCC 33727</strain>
    </source>
</reference>
<sequence length="452" mass="44800">MADDEPGTTPPIIGILDAVNSGDPTLDPKLVPKSNAAQFYRRSAADAAAASGNVDHDPDYIPAAVMEPFRSLSHQAILAGVEQMKPGVMHQFAQGWKKIADATLFNNLALNAKVHKSVAAGWEGRAADALTAATRRFTDEMSEMHNVAQSVMSRIEAAAYGADVVKAQVPPLPPPKPIPTVAGAESPKDAVGAVVAGSSEEQAAQWAMVNHYVPTYQPAGQQVPMFVPPKGPDEGGGVNPPGVSGRPPGGDTGGNDGHQSPGGDSRSGTGDGSGGTDQQPGSDATAAASNGPSAAAGGAQNPSPTTPAGVDSTATTPAGLGGAGGPGASGGLGGHSGFGGVGSRGGGGPSASGGPGRSVPGAPGTGSPLGQPGGLGRPAAAAGLPGMPGMGMPGAKGKGEEDKERKGNPDLLVHERNKFDLIGEPTPAVPPVFGADAHGPEPERRQRPESDW</sequence>
<feature type="compositionally biased region" description="Low complexity" evidence="1">
    <location>
        <begin position="357"/>
        <end position="370"/>
    </location>
</feature>
<feature type="compositionally biased region" description="Basic and acidic residues" evidence="1">
    <location>
        <begin position="397"/>
        <end position="421"/>
    </location>
</feature>
<dbReference type="AlphaFoldDB" id="A0A2T2Z4Y6"/>
<gene>
    <name evidence="2" type="ORF">C8259_13580</name>
</gene>
<feature type="compositionally biased region" description="Gly residues" evidence="1">
    <location>
        <begin position="247"/>
        <end position="256"/>
    </location>
</feature>
<organism evidence="2 3">
    <name type="scientific">Nocardia nova</name>
    <dbReference type="NCBI Taxonomy" id="37330"/>
    <lineage>
        <taxon>Bacteria</taxon>
        <taxon>Bacillati</taxon>
        <taxon>Actinomycetota</taxon>
        <taxon>Actinomycetes</taxon>
        <taxon>Mycobacteriales</taxon>
        <taxon>Nocardiaceae</taxon>
        <taxon>Nocardia</taxon>
    </lineage>
</organism>
<evidence type="ECO:0000313" key="3">
    <source>
        <dbReference type="Proteomes" id="UP000241647"/>
    </source>
</evidence>
<proteinExistence type="predicted"/>
<evidence type="ECO:0000313" key="2">
    <source>
        <dbReference type="EMBL" id="PSR62800.1"/>
    </source>
</evidence>
<dbReference type="InterPro" id="IPR038332">
    <property type="entry name" value="PPE_sf"/>
</dbReference>
<dbReference type="RefSeq" id="WP_063032459.1">
    <property type="nucleotide sequence ID" value="NZ_PYHS01000006.1"/>
</dbReference>
<feature type="compositionally biased region" description="Gly residues" evidence="1">
    <location>
        <begin position="319"/>
        <end position="356"/>
    </location>
</feature>
<accession>A0A2T2Z4Y6</accession>